<organism evidence="1 2">
    <name type="scientific">Melastoma candidum</name>
    <dbReference type="NCBI Taxonomy" id="119954"/>
    <lineage>
        <taxon>Eukaryota</taxon>
        <taxon>Viridiplantae</taxon>
        <taxon>Streptophyta</taxon>
        <taxon>Embryophyta</taxon>
        <taxon>Tracheophyta</taxon>
        <taxon>Spermatophyta</taxon>
        <taxon>Magnoliopsida</taxon>
        <taxon>eudicotyledons</taxon>
        <taxon>Gunneridae</taxon>
        <taxon>Pentapetalae</taxon>
        <taxon>rosids</taxon>
        <taxon>malvids</taxon>
        <taxon>Myrtales</taxon>
        <taxon>Melastomataceae</taxon>
        <taxon>Melastomatoideae</taxon>
        <taxon>Melastomateae</taxon>
        <taxon>Melastoma</taxon>
    </lineage>
</organism>
<dbReference type="EMBL" id="CM042882">
    <property type="protein sequence ID" value="KAI4380434.1"/>
    <property type="molecule type" value="Genomic_DNA"/>
</dbReference>
<reference evidence="2" key="1">
    <citation type="journal article" date="2023" name="Front. Plant Sci.">
        <title>Chromosomal-level genome assembly of Melastoma candidum provides insights into trichome evolution.</title>
        <authorList>
            <person name="Zhong Y."/>
            <person name="Wu W."/>
            <person name="Sun C."/>
            <person name="Zou P."/>
            <person name="Liu Y."/>
            <person name="Dai S."/>
            <person name="Zhou R."/>
        </authorList>
    </citation>
    <scope>NUCLEOTIDE SEQUENCE [LARGE SCALE GENOMIC DNA]</scope>
</reference>
<comment type="caution">
    <text evidence="1">The sequence shown here is derived from an EMBL/GenBank/DDBJ whole genome shotgun (WGS) entry which is preliminary data.</text>
</comment>
<evidence type="ECO:0000313" key="2">
    <source>
        <dbReference type="Proteomes" id="UP001057402"/>
    </source>
</evidence>
<dbReference type="Proteomes" id="UP001057402">
    <property type="component" value="Chromosome 3"/>
</dbReference>
<name>A0ACB9RS87_9MYRT</name>
<sequence length="338" mass="38447">MAMEEKIRFTQGTKVEVLNMKDPPFGSWRCAEIFSGDGRTYMVRYYCSNSAAVKNTLGRVSHKFIRPYQPLLDISRTWVPGEVVEVFDNFSWKMGNVSRVSGGNYFLVQLLGLSQVIRTCTPYIRARRSWQDGQWTLIGPGSITLERTKGSRCREVIDVETRNYFSGARRRRACHRQCLRSSTGPVVPKSQRRGSPYSDCETEELYPKRVVIRPPARPPSPESNDKSSSIQSSISSCSITRNTHFSKPEDIGSDQNCNTESSCRTSFQHGTREVEAKVHQMELHAYHCTMVALRASGPLSWERESLVTDLRRSLHISNDEHLSKLRQLVCVDHSTCIT</sequence>
<proteinExistence type="predicted"/>
<evidence type="ECO:0000313" key="1">
    <source>
        <dbReference type="EMBL" id="KAI4380434.1"/>
    </source>
</evidence>
<keyword evidence="2" id="KW-1185">Reference proteome</keyword>
<accession>A0ACB9RS87</accession>
<gene>
    <name evidence="1" type="ORF">MLD38_006627</name>
</gene>
<protein>
    <submittedName>
        <fullName evidence="1">Uncharacterized protein</fullName>
    </submittedName>
</protein>